<organism evidence="1 2">
    <name type="scientific">Candidatus Scalindua japonica</name>
    <dbReference type="NCBI Taxonomy" id="1284222"/>
    <lineage>
        <taxon>Bacteria</taxon>
        <taxon>Pseudomonadati</taxon>
        <taxon>Planctomycetota</taxon>
        <taxon>Candidatus Brocadiia</taxon>
        <taxon>Candidatus Brocadiales</taxon>
        <taxon>Candidatus Scalinduaceae</taxon>
        <taxon>Candidatus Scalindua</taxon>
    </lineage>
</organism>
<dbReference type="EMBL" id="BAOS01000005">
    <property type="protein sequence ID" value="GAX60021.1"/>
    <property type="molecule type" value="Genomic_DNA"/>
</dbReference>
<dbReference type="Proteomes" id="UP000218542">
    <property type="component" value="Unassembled WGS sequence"/>
</dbReference>
<reference evidence="2" key="1">
    <citation type="journal article" date="2017" name="Environ. Microbiol. Rep.">
        <title>Genetic Diversity of Marine Anaerobic Ammonium-Oxidizing Bacteria as Revealed by Genomic and Proteomic Analyses of 'Candidatus Scalindua japonica'.</title>
        <authorList>
            <person name="Oshiki M."/>
            <person name="Mizuto K."/>
            <person name="Kimura Z."/>
            <person name="Kindaichi T."/>
            <person name="Satoh H."/>
            <person name="Okabe S."/>
        </authorList>
    </citation>
    <scope>NUCLEOTIDE SEQUENCE [LARGE SCALE GENOMIC DNA]</scope>
    <source>
        <strain evidence="2">husup-a2</strain>
    </source>
</reference>
<proteinExistence type="predicted"/>
<evidence type="ECO:0000313" key="2">
    <source>
        <dbReference type="Proteomes" id="UP000218542"/>
    </source>
</evidence>
<sequence>MQNNEQSGVITDKEIEKKNFLSWYCMYATNDDIDKANTINKPAMDRLINEYSYEIERVSISRNLREELF</sequence>
<keyword evidence="2" id="KW-1185">Reference proteome</keyword>
<accession>A0A286TW22</accession>
<protein>
    <submittedName>
        <fullName evidence="1">Uncharacterized protein</fullName>
    </submittedName>
</protein>
<dbReference type="AlphaFoldDB" id="A0A286TW22"/>
<dbReference type="RefSeq" id="WP_096893215.1">
    <property type="nucleotide sequence ID" value="NZ_BAOS01000005.1"/>
</dbReference>
<comment type="caution">
    <text evidence="1">The sequence shown here is derived from an EMBL/GenBank/DDBJ whole genome shotgun (WGS) entry which is preliminary data.</text>
</comment>
<name>A0A286TW22_9BACT</name>
<evidence type="ECO:0000313" key="1">
    <source>
        <dbReference type="EMBL" id="GAX60021.1"/>
    </source>
</evidence>
<dbReference type="OrthoDB" id="288735at2"/>
<gene>
    <name evidence="1" type="ORF">SCALIN_C05_0106</name>
</gene>